<evidence type="ECO:0000259" key="2">
    <source>
        <dbReference type="Pfam" id="PF13472"/>
    </source>
</evidence>
<dbReference type="Pfam" id="PF13472">
    <property type="entry name" value="Lipase_GDSL_2"/>
    <property type="match status" value="1"/>
</dbReference>
<dbReference type="PANTHER" id="PTHR43784">
    <property type="entry name" value="GDSL-LIKE LIPASE/ACYLHYDROLASE, PUTATIVE (AFU_ORTHOLOGUE AFUA_2G00820)-RELATED"/>
    <property type="match status" value="1"/>
</dbReference>
<organism evidence="3 4">
    <name type="scientific">Catenuloplanes atrovinosus</name>
    <dbReference type="NCBI Taxonomy" id="137266"/>
    <lineage>
        <taxon>Bacteria</taxon>
        <taxon>Bacillati</taxon>
        <taxon>Actinomycetota</taxon>
        <taxon>Actinomycetes</taxon>
        <taxon>Micromonosporales</taxon>
        <taxon>Micromonosporaceae</taxon>
        <taxon>Catenuloplanes</taxon>
    </lineage>
</organism>
<dbReference type="RefSeq" id="WP_310365495.1">
    <property type="nucleotide sequence ID" value="NZ_JAVDYB010000001.1"/>
</dbReference>
<evidence type="ECO:0000313" key="4">
    <source>
        <dbReference type="Proteomes" id="UP001183643"/>
    </source>
</evidence>
<dbReference type="InterPro" id="IPR053140">
    <property type="entry name" value="GDSL_Rv0518-like"/>
</dbReference>
<reference evidence="3" key="1">
    <citation type="submission" date="2023-07" db="EMBL/GenBank/DDBJ databases">
        <title>Sequencing the genomes of 1000 actinobacteria strains.</title>
        <authorList>
            <person name="Klenk H.-P."/>
        </authorList>
    </citation>
    <scope>NUCLEOTIDE SEQUENCE</scope>
    <source>
        <strain evidence="3">DSM 44707</strain>
    </source>
</reference>
<keyword evidence="4" id="KW-1185">Reference proteome</keyword>
<dbReference type="AlphaFoldDB" id="A0AAE4C8J2"/>
<gene>
    <name evidence="3" type="ORF">J2S41_001816</name>
</gene>
<proteinExistence type="predicted"/>
<dbReference type="SUPFAM" id="SSF52266">
    <property type="entry name" value="SGNH hydrolase"/>
    <property type="match status" value="1"/>
</dbReference>
<protein>
    <submittedName>
        <fullName evidence="3">Lysophospholipase L1-like esterase</fullName>
    </submittedName>
</protein>
<sequence length="426" mass="44428">MTLLRRRPLAALMLFVLAIVLPGSAGTAQPPRPSPAWVGTWATGPTTVPPGSVTTLERQTFRQVVHASIGGDTVRVRLTNEFGETPLRIGAAHVARRAGTTGTDINPRTDRPLTFGGSGTALVPPGAPLLSDPVPLALPAGGDLVISIYLPERTPVGTVHAFSFQENVIADGDVTAARSVTPVATATQWFLLSGVSVSTRAPRASAVAAFGDSITDGAVTENGANHRWPDLLAARLRATPGVRDRGVLNLGISGNRLLHDPHPTPGAEGFAAWFGVNGLARFDRDVLAQPGVGAAIVLLGINDIGQPGGPAPASEAVTAEEIIAGHRQLIARAHAAGIEIYAGTLLPFKGDTLGFYTEANEAKRAAVNHWLRTSGEYDGIVDFDAAVRDPADPLRLRPAFDSGDGLHPNDAGMAAMAAAVPLHWFR</sequence>
<accession>A0AAE4C8J2</accession>
<name>A0AAE4C8J2_9ACTN</name>
<feature type="signal peptide" evidence="1">
    <location>
        <begin position="1"/>
        <end position="25"/>
    </location>
</feature>
<dbReference type="CDD" id="cd01830">
    <property type="entry name" value="XynE_like"/>
    <property type="match status" value="1"/>
</dbReference>
<dbReference type="EMBL" id="JAVDYB010000001">
    <property type="protein sequence ID" value="MDR7275038.1"/>
    <property type="molecule type" value="Genomic_DNA"/>
</dbReference>
<dbReference type="PANTHER" id="PTHR43784:SF2">
    <property type="entry name" value="GDSL-LIKE LIPASE_ACYLHYDROLASE, PUTATIVE (AFU_ORTHOLOGUE AFUA_2G00820)-RELATED"/>
    <property type="match status" value="1"/>
</dbReference>
<evidence type="ECO:0000313" key="3">
    <source>
        <dbReference type="EMBL" id="MDR7275038.1"/>
    </source>
</evidence>
<dbReference type="Proteomes" id="UP001183643">
    <property type="component" value="Unassembled WGS sequence"/>
</dbReference>
<dbReference type="InterPro" id="IPR036514">
    <property type="entry name" value="SGNH_hydro_sf"/>
</dbReference>
<comment type="caution">
    <text evidence="3">The sequence shown here is derived from an EMBL/GenBank/DDBJ whole genome shotgun (WGS) entry which is preliminary data.</text>
</comment>
<evidence type="ECO:0000256" key="1">
    <source>
        <dbReference type="SAM" id="SignalP"/>
    </source>
</evidence>
<dbReference type="Gene3D" id="3.40.50.1110">
    <property type="entry name" value="SGNH hydrolase"/>
    <property type="match status" value="1"/>
</dbReference>
<dbReference type="InterPro" id="IPR013830">
    <property type="entry name" value="SGNH_hydro"/>
</dbReference>
<feature type="chain" id="PRO_5042172250" evidence="1">
    <location>
        <begin position="26"/>
        <end position="426"/>
    </location>
</feature>
<feature type="domain" description="SGNH hydrolase-type esterase" evidence="2">
    <location>
        <begin position="209"/>
        <end position="415"/>
    </location>
</feature>
<keyword evidence="1" id="KW-0732">Signal</keyword>